<dbReference type="EMBL" id="BAABLX010000075">
    <property type="protein sequence ID" value="GAA4957814.1"/>
    <property type="molecule type" value="Genomic_DNA"/>
</dbReference>
<dbReference type="Proteomes" id="UP001409585">
    <property type="component" value="Unassembled WGS sequence"/>
</dbReference>
<reference evidence="2" key="1">
    <citation type="journal article" date="2019" name="Int. J. Syst. Evol. Microbiol.">
        <title>The Global Catalogue of Microorganisms (GCM) 10K type strain sequencing project: providing services to taxonomists for standard genome sequencing and annotation.</title>
        <authorList>
            <consortium name="The Broad Institute Genomics Platform"/>
            <consortium name="The Broad Institute Genome Sequencing Center for Infectious Disease"/>
            <person name="Wu L."/>
            <person name="Ma J."/>
        </authorList>
    </citation>
    <scope>NUCLEOTIDE SEQUENCE [LARGE SCALE GENOMIC DNA]</scope>
    <source>
        <strain evidence="2">JCM 19134</strain>
    </source>
</reference>
<dbReference type="InterPro" id="IPR047727">
    <property type="entry name" value="Sce7725-like"/>
</dbReference>
<protein>
    <submittedName>
        <fullName evidence="1">Sce7725 family protein</fullName>
    </submittedName>
</protein>
<accession>A0AAV3U8I1</accession>
<dbReference type="RefSeq" id="WP_345427175.1">
    <property type="nucleotide sequence ID" value="NZ_AP031496.1"/>
</dbReference>
<proteinExistence type="predicted"/>
<evidence type="ECO:0000313" key="1">
    <source>
        <dbReference type="EMBL" id="GAA4957814.1"/>
    </source>
</evidence>
<gene>
    <name evidence="1" type="ORF">GCM10025791_42960</name>
</gene>
<evidence type="ECO:0000313" key="2">
    <source>
        <dbReference type="Proteomes" id="UP001409585"/>
    </source>
</evidence>
<dbReference type="AlphaFoldDB" id="A0AAV3U8I1"/>
<comment type="caution">
    <text evidence="1">The sequence shown here is derived from an EMBL/GenBank/DDBJ whole genome shotgun (WGS) entry which is preliminary data.</text>
</comment>
<organism evidence="1 2">
    <name type="scientific">Halioxenophilus aromaticivorans</name>
    <dbReference type="NCBI Taxonomy" id="1306992"/>
    <lineage>
        <taxon>Bacteria</taxon>
        <taxon>Pseudomonadati</taxon>
        <taxon>Pseudomonadota</taxon>
        <taxon>Gammaproteobacteria</taxon>
        <taxon>Alteromonadales</taxon>
        <taxon>Alteromonadaceae</taxon>
        <taxon>Halioxenophilus</taxon>
    </lineage>
</organism>
<keyword evidence="2" id="KW-1185">Reference proteome</keyword>
<name>A0AAV3U8I1_9ALTE</name>
<dbReference type="NCBIfam" id="NF033831">
    <property type="entry name" value="sce7725_fam"/>
    <property type="match status" value="1"/>
</dbReference>
<sequence length="311" mass="34716">MYYPILRGKQFELIALRELTKLQGINYVTPVIEPVKIISNPFIKTIQELNQSNITPLIIINSTLGEEKNPKDIFSQLQQAGVNYLPCISFEDHHSKSDFLDTRNAIAGKKFALYAKNINEESIFKNTDNIELLLVEQKPDIAKNAQAALNIPTVVIEDGFDKKVKNADYPPYTNFSSSIEDYSTLDLHGFGDYTITGNSFTESGGPAYVVAIHLTQIISNPSSIFSSNTKIIVNHFCSANNGSYSDPAGKFYDALTKLIKFLNNNTEILETSSISEFRKLHKSEHFPGLGAVKKLSMLHHIESILKHIEGS</sequence>